<gene>
    <name evidence="1" type="ORF">AU255_15535</name>
</gene>
<name>A0A1V8M249_9GAMM</name>
<sequence length="60" mass="6704">MSSKFIERKTVAEYLTDAIAHSGKTQKLISQEMGYDNPNIITILKQGLTPVPLKKSRPIC</sequence>
<evidence type="ECO:0000313" key="1">
    <source>
        <dbReference type="EMBL" id="OQK15634.1"/>
    </source>
</evidence>
<proteinExistence type="predicted"/>
<keyword evidence="2" id="KW-1185">Reference proteome</keyword>
<comment type="caution">
    <text evidence="1">The sequence shown here is derived from an EMBL/GenBank/DDBJ whole genome shotgun (WGS) entry which is preliminary data.</text>
</comment>
<dbReference type="EMBL" id="LPUF01000003">
    <property type="protein sequence ID" value="OQK15634.1"/>
    <property type="molecule type" value="Genomic_DNA"/>
</dbReference>
<dbReference type="AlphaFoldDB" id="A0A1V8M249"/>
<dbReference type="OrthoDB" id="7859023at2"/>
<dbReference type="Proteomes" id="UP000191980">
    <property type="component" value="Unassembled WGS sequence"/>
</dbReference>
<dbReference type="RefSeq" id="WP_080523869.1">
    <property type="nucleotide sequence ID" value="NZ_LPUF01000003.1"/>
</dbReference>
<reference evidence="1 2" key="1">
    <citation type="submission" date="2015-12" db="EMBL/GenBank/DDBJ databases">
        <authorList>
            <person name="Shamseldin A."/>
            <person name="Moawad H."/>
            <person name="Abd El-Rahim W.M."/>
            <person name="Sadowsky M.J."/>
        </authorList>
    </citation>
    <scope>NUCLEOTIDE SEQUENCE [LARGE SCALE GENOMIC DNA]</scope>
    <source>
        <strain evidence="1 2">WF1</strain>
    </source>
</reference>
<accession>A0A1V8M249</accession>
<evidence type="ECO:0000313" key="2">
    <source>
        <dbReference type="Proteomes" id="UP000191980"/>
    </source>
</evidence>
<organism evidence="1 2">
    <name type="scientific">Methyloprofundus sedimenti</name>
    <dbReference type="NCBI Taxonomy" id="1420851"/>
    <lineage>
        <taxon>Bacteria</taxon>
        <taxon>Pseudomonadati</taxon>
        <taxon>Pseudomonadota</taxon>
        <taxon>Gammaproteobacteria</taxon>
        <taxon>Methylococcales</taxon>
        <taxon>Methylococcaceae</taxon>
        <taxon>Methyloprofundus</taxon>
    </lineage>
</organism>
<protein>
    <submittedName>
        <fullName evidence="1">Uncharacterized protein</fullName>
    </submittedName>
</protein>